<evidence type="ECO:0000256" key="2">
    <source>
        <dbReference type="ARBA" id="ARBA00022692"/>
    </source>
</evidence>
<dbReference type="Proteomes" id="UP000009079">
    <property type="component" value="Chromosome"/>
</dbReference>
<gene>
    <name evidence="7" type="ordered locus">TSIB_0962</name>
</gene>
<dbReference type="InterPro" id="IPR035952">
    <property type="entry name" value="Rhomboid-like_sf"/>
</dbReference>
<evidence type="ECO:0000259" key="6">
    <source>
        <dbReference type="Pfam" id="PF01694"/>
    </source>
</evidence>
<feature type="transmembrane region" description="Helical" evidence="5">
    <location>
        <begin position="64"/>
        <end position="85"/>
    </location>
</feature>
<dbReference type="RefSeq" id="WP_015849239.1">
    <property type="nucleotide sequence ID" value="NC_012883.1"/>
</dbReference>
<dbReference type="Gene3D" id="1.20.1540.10">
    <property type="entry name" value="Rhomboid-like"/>
    <property type="match status" value="1"/>
</dbReference>
<organism evidence="7 8">
    <name type="scientific">Thermococcus sibiricus (strain DSM 12597 / MM 739)</name>
    <dbReference type="NCBI Taxonomy" id="604354"/>
    <lineage>
        <taxon>Archaea</taxon>
        <taxon>Methanobacteriati</taxon>
        <taxon>Methanobacteriota</taxon>
        <taxon>Thermococci</taxon>
        <taxon>Thermococcales</taxon>
        <taxon>Thermococcaceae</taxon>
        <taxon>Thermococcus</taxon>
    </lineage>
</organism>
<dbReference type="GO" id="GO:0016020">
    <property type="term" value="C:membrane"/>
    <property type="evidence" value="ECO:0007669"/>
    <property type="project" value="UniProtKB-SubCell"/>
</dbReference>
<dbReference type="InterPro" id="IPR022764">
    <property type="entry name" value="Peptidase_S54_rhomboid_dom"/>
</dbReference>
<feature type="transmembrane region" description="Helical" evidence="5">
    <location>
        <begin position="12"/>
        <end position="32"/>
    </location>
</feature>
<dbReference type="GO" id="GO:0004252">
    <property type="term" value="F:serine-type endopeptidase activity"/>
    <property type="evidence" value="ECO:0007669"/>
    <property type="project" value="InterPro"/>
</dbReference>
<dbReference type="GeneID" id="8095957"/>
<dbReference type="EMBL" id="CP001463">
    <property type="protein sequence ID" value="ACS90020.1"/>
    <property type="molecule type" value="Genomic_DNA"/>
</dbReference>
<evidence type="ECO:0000313" key="7">
    <source>
        <dbReference type="EMBL" id="ACS90020.1"/>
    </source>
</evidence>
<name>C6A325_THESM</name>
<evidence type="ECO:0000256" key="1">
    <source>
        <dbReference type="ARBA" id="ARBA00004141"/>
    </source>
</evidence>
<keyword evidence="4 5" id="KW-0472">Membrane</keyword>
<evidence type="ECO:0000256" key="5">
    <source>
        <dbReference type="SAM" id="Phobius"/>
    </source>
</evidence>
<evidence type="ECO:0000256" key="4">
    <source>
        <dbReference type="ARBA" id="ARBA00023136"/>
    </source>
</evidence>
<sequence length="281" mass="32137">MSILSRERRHFVIMYLMILLTLISLHLAPFTLQEKLVMNYQEFSFSNPGDWIRLYTTHFVHVNFGHLLGNLIIFIVIFPTLYFLAEAGKDVGLFKRFLVFVFLILPPILSIVDLLVMRRYDLRYGMGFSGIDSALIGAVPYFSSNMLSRKFNFKLPPLMFSNSFMLITGGLISIIYSIFVIGIPLLIGGILLLVYTVSKAFREYDWNSLGKEAQKRKVVIRNFILAISLLIVGAIWAAFPRNLLGEAGLVNIFIHYLGLVSTLYLFPVIEELHTKNLIKRS</sequence>
<proteinExistence type="predicted"/>
<dbReference type="KEGG" id="tsi:TSIB_0962"/>
<dbReference type="SUPFAM" id="SSF144091">
    <property type="entry name" value="Rhomboid-like"/>
    <property type="match status" value="1"/>
</dbReference>
<dbReference type="AlphaFoldDB" id="C6A325"/>
<comment type="subcellular location">
    <subcellularLocation>
        <location evidence="1">Membrane</location>
        <topology evidence="1">Multi-pass membrane protein</topology>
    </subcellularLocation>
</comment>
<feature type="domain" description="Peptidase S54 rhomboid" evidence="6">
    <location>
        <begin position="49"/>
        <end position="171"/>
    </location>
</feature>
<keyword evidence="3 5" id="KW-1133">Transmembrane helix</keyword>
<keyword evidence="2 5" id="KW-0812">Transmembrane</keyword>
<feature type="transmembrane region" description="Helical" evidence="5">
    <location>
        <begin position="249"/>
        <end position="269"/>
    </location>
</feature>
<feature type="transmembrane region" description="Helical" evidence="5">
    <location>
        <begin position="218"/>
        <end position="237"/>
    </location>
</feature>
<dbReference type="eggNOG" id="arCOG08915">
    <property type="taxonomic scope" value="Archaea"/>
</dbReference>
<keyword evidence="8" id="KW-1185">Reference proteome</keyword>
<dbReference type="HOGENOM" id="CLU_1017872_0_0_2"/>
<protein>
    <recommendedName>
        <fullName evidence="6">Peptidase S54 rhomboid domain-containing protein</fullName>
    </recommendedName>
</protein>
<evidence type="ECO:0000256" key="3">
    <source>
        <dbReference type="ARBA" id="ARBA00022989"/>
    </source>
</evidence>
<dbReference type="Pfam" id="PF01694">
    <property type="entry name" value="Rhomboid"/>
    <property type="match status" value="1"/>
</dbReference>
<reference evidence="7 8" key="1">
    <citation type="journal article" date="2009" name="Appl. Environ. Microbiol.">
        <title>Metabolic versatility and indigenous origin of the archaeon Thermococcus sibiricus, isolated from a siberian oil reservoir, as revealed by genome analysis.</title>
        <authorList>
            <person name="Mardanov A.V."/>
            <person name="Ravin N.V."/>
            <person name="Svetlitchnyi V.A."/>
            <person name="Beletsky A.V."/>
            <person name="Miroshnichenko M.L."/>
            <person name="Bonch-Osmolovskaya E.A."/>
            <person name="Skryabin K.G."/>
        </authorList>
    </citation>
    <scope>NUCLEOTIDE SEQUENCE [LARGE SCALE GENOMIC DNA]</scope>
    <source>
        <strain evidence="8">DSM 12597 / MM 739</strain>
    </source>
</reference>
<feature type="transmembrane region" description="Helical" evidence="5">
    <location>
        <begin position="178"/>
        <end position="197"/>
    </location>
</feature>
<feature type="transmembrane region" description="Helical" evidence="5">
    <location>
        <begin position="97"/>
        <end position="116"/>
    </location>
</feature>
<accession>C6A325</accession>
<evidence type="ECO:0000313" key="8">
    <source>
        <dbReference type="Proteomes" id="UP000009079"/>
    </source>
</evidence>